<dbReference type="Proteomes" id="UP000054097">
    <property type="component" value="Unassembled WGS sequence"/>
</dbReference>
<gene>
    <name evidence="1" type="ORF">M408DRAFT_143042</name>
</gene>
<proteinExistence type="predicted"/>
<reference evidence="2" key="2">
    <citation type="submission" date="2015-01" db="EMBL/GenBank/DDBJ databases">
        <title>Evolutionary Origins and Diversification of the Mycorrhizal Mutualists.</title>
        <authorList>
            <consortium name="DOE Joint Genome Institute"/>
            <consortium name="Mycorrhizal Genomics Consortium"/>
            <person name="Kohler A."/>
            <person name="Kuo A."/>
            <person name="Nagy L.G."/>
            <person name="Floudas D."/>
            <person name="Copeland A."/>
            <person name="Barry K.W."/>
            <person name="Cichocki N."/>
            <person name="Veneault-Fourrey C."/>
            <person name="LaButti K."/>
            <person name="Lindquist E.A."/>
            <person name="Lipzen A."/>
            <person name="Lundell T."/>
            <person name="Morin E."/>
            <person name="Murat C."/>
            <person name="Riley R."/>
            <person name="Ohm R."/>
            <person name="Sun H."/>
            <person name="Tunlid A."/>
            <person name="Henrissat B."/>
            <person name="Grigoriev I.V."/>
            <person name="Hibbett D.S."/>
            <person name="Martin F."/>
        </authorList>
    </citation>
    <scope>NUCLEOTIDE SEQUENCE [LARGE SCALE GENOMIC DNA]</scope>
    <source>
        <strain evidence="2">MAFF 305830</strain>
    </source>
</reference>
<dbReference type="AlphaFoldDB" id="A0A0C3A6N6"/>
<accession>A0A0C3A6N6</accession>
<dbReference type="HOGENOM" id="CLU_2689352_0_0_1"/>
<name>A0A0C3A6N6_SERVB</name>
<sequence length="74" mass="8281">MLIPHSCGGPTKKPWYYSESVGDVKECRRLLRTNCFCRLCHSQTAIRVRGCPRVAVVLEGNMCTHDTARIACAL</sequence>
<evidence type="ECO:0000313" key="2">
    <source>
        <dbReference type="Proteomes" id="UP000054097"/>
    </source>
</evidence>
<evidence type="ECO:0000313" key="1">
    <source>
        <dbReference type="EMBL" id="KIM20295.1"/>
    </source>
</evidence>
<organism evidence="1 2">
    <name type="scientific">Serendipita vermifera MAFF 305830</name>
    <dbReference type="NCBI Taxonomy" id="933852"/>
    <lineage>
        <taxon>Eukaryota</taxon>
        <taxon>Fungi</taxon>
        <taxon>Dikarya</taxon>
        <taxon>Basidiomycota</taxon>
        <taxon>Agaricomycotina</taxon>
        <taxon>Agaricomycetes</taxon>
        <taxon>Sebacinales</taxon>
        <taxon>Serendipitaceae</taxon>
        <taxon>Serendipita</taxon>
    </lineage>
</organism>
<keyword evidence="2" id="KW-1185">Reference proteome</keyword>
<reference evidence="1 2" key="1">
    <citation type="submission" date="2014-04" db="EMBL/GenBank/DDBJ databases">
        <authorList>
            <consortium name="DOE Joint Genome Institute"/>
            <person name="Kuo A."/>
            <person name="Zuccaro A."/>
            <person name="Kohler A."/>
            <person name="Nagy L.G."/>
            <person name="Floudas D."/>
            <person name="Copeland A."/>
            <person name="Barry K.W."/>
            <person name="Cichocki N."/>
            <person name="Veneault-Fourrey C."/>
            <person name="LaButti K."/>
            <person name="Lindquist E.A."/>
            <person name="Lipzen A."/>
            <person name="Lundell T."/>
            <person name="Morin E."/>
            <person name="Murat C."/>
            <person name="Sun H."/>
            <person name="Tunlid A."/>
            <person name="Henrissat B."/>
            <person name="Grigoriev I.V."/>
            <person name="Hibbett D.S."/>
            <person name="Martin F."/>
            <person name="Nordberg H.P."/>
            <person name="Cantor M.N."/>
            <person name="Hua S.X."/>
        </authorList>
    </citation>
    <scope>NUCLEOTIDE SEQUENCE [LARGE SCALE GENOMIC DNA]</scope>
    <source>
        <strain evidence="1 2">MAFF 305830</strain>
    </source>
</reference>
<protein>
    <submittedName>
        <fullName evidence="1">Uncharacterized protein</fullName>
    </submittedName>
</protein>
<dbReference type="EMBL" id="KN824448">
    <property type="protein sequence ID" value="KIM20295.1"/>
    <property type="molecule type" value="Genomic_DNA"/>
</dbReference>